<dbReference type="InterPro" id="IPR036396">
    <property type="entry name" value="Cyt_P450_sf"/>
</dbReference>
<keyword evidence="11 14" id="KW-0503">Monooxygenase</keyword>
<dbReference type="EMBL" id="HBUE01125666">
    <property type="protein sequence ID" value="CAG6494634.1"/>
    <property type="molecule type" value="Transcribed_RNA"/>
</dbReference>
<dbReference type="GO" id="GO:0004497">
    <property type="term" value="F:monooxygenase activity"/>
    <property type="evidence" value="ECO:0007669"/>
    <property type="project" value="UniProtKB-KW"/>
</dbReference>
<keyword evidence="15" id="KW-0812">Transmembrane</keyword>
<dbReference type="InterPro" id="IPR001128">
    <property type="entry name" value="Cyt_P450"/>
</dbReference>
<evidence type="ECO:0000256" key="7">
    <source>
        <dbReference type="ARBA" id="ARBA00022824"/>
    </source>
</evidence>
<dbReference type="SUPFAM" id="SSF48264">
    <property type="entry name" value="Cytochrome P450"/>
    <property type="match status" value="1"/>
</dbReference>
<dbReference type="GO" id="GO:0005506">
    <property type="term" value="F:iron ion binding"/>
    <property type="evidence" value="ECO:0007669"/>
    <property type="project" value="InterPro"/>
</dbReference>
<protein>
    <submittedName>
        <fullName evidence="16">Cytochrome P450 6d3</fullName>
    </submittedName>
</protein>
<dbReference type="GO" id="GO:0016705">
    <property type="term" value="F:oxidoreductase activity, acting on paired donors, with incorporation or reduction of molecular oxygen"/>
    <property type="evidence" value="ECO:0007669"/>
    <property type="project" value="InterPro"/>
</dbReference>
<dbReference type="PRINTS" id="PR00385">
    <property type="entry name" value="P450"/>
</dbReference>
<evidence type="ECO:0000256" key="2">
    <source>
        <dbReference type="ARBA" id="ARBA00004174"/>
    </source>
</evidence>
<comment type="subcellular location">
    <subcellularLocation>
        <location evidence="3">Endoplasmic reticulum membrane</location>
        <topology evidence="3">Peripheral membrane protein</topology>
    </subcellularLocation>
    <subcellularLocation>
        <location evidence="2">Microsome membrane</location>
        <topology evidence="2">Peripheral membrane protein</topology>
    </subcellularLocation>
</comment>
<evidence type="ECO:0000256" key="5">
    <source>
        <dbReference type="ARBA" id="ARBA00022617"/>
    </source>
</evidence>
<dbReference type="PANTHER" id="PTHR24292:SF93">
    <property type="entry name" value="CYTOCHROME P450 310A1-RELATED"/>
    <property type="match status" value="1"/>
</dbReference>
<dbReference type="Pfam" id="PF00067">
    <property type="entry name" value="p450"/>
    <property type="match status" value="1"/>
</dbReference>
<evidence type="ECO:0000256" key="12">
    <source>
        <dbReference type="ARBA" id="ARBA00023136"/>
    </source>
</evidence>
<keyword evidence="15" id="KW-1133">Transmembrane helix</keyword>
<dbReference type="PRINTS" id="PR00463">
    <property type="entry name" value="EP450I"/>
</dbReference>
<keyword evidence="8" id="KW-0492">Microsome</keyword>
<dbReference type="PANTHER" id="PTHR24292">
    <property type="entry name" value="CYTOCHROME P450"/>
    <property type="match status" value="1"/>
</dbReference>
<organism evidence="16">
    <name type="scientific">Culex pipiens</name>
    <name type="common">House mosquito</name>
    <dbReference type="NCBI Taxonomy" id="7175"/>
    <lineage>
        <taxon>Eukaryota</taxon>
        <taxon>Metazoa</taxon>
        <taxon>Ecdysozoa</taxon>
        <taxon>Arthropoda</taxon>
        <taxon>Hexapoda</taxon>
        <taxon>Insecta</taxon>
        <taxon>Pterygota</taxon>
        <taxon>Neoptera</taxon>
        <taxon>Endopterygota</taxon>
        <taxon>Diptera</taxon>
        <taxon>Nematocera</taxon>
        <taxon>Culicoidea</taxon>
        <taxon>Culicidae</taxon>
        <taxon>Culicinae</taxon>
        <taxon>Culicini</taxon>
        <taxon>Culex</taxon>
        <taxon>Culex</taxon>
    </lineage>
</organism>
<name>A0A8D8CH78_CULPI</name>
<keyword evidence="10 13" id="KW-0408">Iron</keyword>
<dbReference type="InterPro" id="IPR002401">
    <property type="entry name" value="Cyt_P450_E_grp-I"/>
</dbReference>
<dbReference type="InterPro" id="IPR017972">
    <property type="entry name" value="Cyt_P450_CS"/>
</dbReference>
<evidence type="ECO:0000256" key="15">
    <source>
        <dbReference type="SAM" id="Phobius"/>
    </source>
</evidence>
<evidence type="ECO:0000313" key="16">
    <source>
        <dbReference type="EMBL" id="CAG6494634.1"/>
    </source>
</evidence>
<dbReference type="InterPro" id="IPR050476">
    <property type="entry name" value="Insect_CytP450_Detox"/>
</dbReference>
<accession>A0A8D8CH78</accession>
<dbReference type="PROSITE" id="PS00086">
    <property type="entry name" value="CYTOCHROME_P450"/>
    <property type="match status" value="1"/>
</dbReference>
<sequence length="488" mass="55642">MFLLSIALLGIVTFLGLYYIFSYWNRYGLPHLKPEVPYGNLRAVAERRQSFGVAISELYRKSTEQLLGIYLFFQPAILVRDASLAKQIMTSDFGSFHDRGIYHDEKSFSSNIFSASLKPWKQVRHKLTPNFSTGKLRNMVPTVLDVGKKLESYLADHADRGEIVELREICTRYVIDIIALVLFGFEMDSINDPDHPFYVVGRELVRNSFSNNLRTAATFICPGILKLTKISSVSPKVSDFMVELVKKQLELREKDGVIRKDFFQSLIDLRHEDRDREALSIVECASNVNLFYIAGSETTGGTIIFTLHELTHNPAVMKQLLAEIDEALERSGGQIDYDVVKGMRYLDVCIKETLRKYPGLPILNRKCTQDYRVPNSKMTIRKGTQLIIPLLAYAMDERYFPEPEKYIPERFIEETKNYDDDAYAPFGDGPRQCIATQMGITVAKVTLVMLLSKFRFEATHGQRIEFAPSSVPLGPKDGIKLKISRKNV</sequence>
<keyword evidence="12 15" id="KW-0472">Membrane</keyword>
<keyword evidence="6 13" id="KW-0479">Metal-binding</keyword>
<evidence type="ECO:0000256" key="3">
    <source>
        <dbReference type="ARBA" id="ARBA00004406"/>
    </source>
</evidence>
<dbReference type="FunFam" id="1.10.630.10:FF:000042">
    <property type="entry name" value="Cytochrome P450"/>
    <property type="match status" value="1"/>
</dbReference>
<dbReference type="GO" id="GO:0005789">
    <property type="term" value="C:endoplasmic reticulum membrane"/>
    <property type="evidence" value="ECO:0007669"/>
    <property type="project" value="UniProtKB-SubCell"/>
</dbReference>
<evidence type="ECO:0000256" key="10">
    <source>
        <dbReference type="ARBA" id="ARBA00023004"/>
    </source>
</evidence>
<evidence type="ECO:0000256" key="11">
    <source>
        <dbReference type="ARBA" id="ARBA00023033"/>
    </source>
</evidence>
<evidence type="ECO:0000256" key="13">
    <source>
        <dbReference type="PIRSR" id="PIRSR602401-1"/>
    </source>
</evidence>
<feature type="binding site" description="axial binding residue" evidence="13">
    <location>
        <position position="433"/>
    </location>
    <ligand>
        <name>heme</name>
        <dbReference type="ChEBI" id="CHEBI:30413"/>
    </ligand>
    <ligandPart>
        <name>Fe</name>
        <dbReference type="ChEBI" id="CHEBI:18248"/>
    </ligandPart>
</feature>
<evidence type="ECO:0000256" key="1">
    <source>
        <dbReference type="ARBA" id="ARBA00001971"/>
    </source>
</evidence>
<comment type="similarity">
    <text evidence="4 14">Belongs to the cytochrome P450 family.</text>
</comment>
<proteinExistence type="inferred from homology"/>
<keyword evidence="7" id="KW-0256">Endoplasmic reticulum</keyword>
<evidence type="ECO:0000256" key="4">
    <source>
        <dbReference type="ARBA" id="ARBA00010617"/>
    </source>
</evidence>
<dbReference type="CDD" id="cd11056">
    <property type="entry name" value="CYP6-like"/>
    <property type="match status" value="1"/>
</dbReference>
<evidence type="ECO:0000256" key="8">
    <source>
        <dbReference type="ARBA" id="ARBA00022848"/>
    </source>
</evidence>
<comment type="cofactor">
    <cofactor evidence="1 13">
        <name>heme</name>
        <dbReference type="ChEBI" id="CHEBI:30413"/>
    </cofactor>
</comment>
<evidence type="ECO:0000256" key="9">
    <source>
        <dbReference type="ARBA" id="ARBA00023002"/>
    </source>
</evidence>
<reference evidence="16" key="1">
    <citation type="submission" date="2021-05" db="EMBL/GenBank/DDBJ databases">
        <authorList>
            <person name="Alioto T."/>
            <person name="Alioto T."/>
            <person name="Gomez Garrido J."/>
        </authorList>
    </citation>
    <scope>NUCLEOTIDE SEQUENCE</scope>
</reference>
<dbReference type="GO" id="GO:0020037">
    <property type="term" value="F:heme binding"/>
    <property type="evidence" value="ECO:0007669"/>
    <property type="project" value="InterPro"/>
</dbReference>
<dbReference type="AlphaFoldDB" id="A0A8D8CH78"/>
<evidence type="ECO:0000256" key="6">
    <source>
        <dbReference type="ARBA" id="ARBA00022723"/>
    </source>
</evidence>
<feature type="transmembrane region" description="Helical" evidence="15">
    <location>
        <begin position="6"/>
        <end position="24"/>
    </location>
</feature>
<keyword evidence="9 14" id="KW-0560">Oxidoreductase</keyword>
<dbReference type="Gene3D" id="1.10.630.10">
    <property type="entry name" value="Cytochrome P450"/>
    <property type="match status" value="1"/>
</dbReference>
<evidence type="ECO:0000256" key="14">
    <source>
        <dbReference type="RuleBase" id="RU000461"/>
    </source>
</evidence>
<keyword evidence="5 13" id="KW-0349">Heme</keyword>